<evidence type="ECO:0000256" key="1">
    <source>
        <dbReference type="ARBA" id="ARBA00004496"/>
    </source>
</evidence>
<proteinExistence type="predicted"/>
<dbReference type="Gene3D" id="1.25.40.180">
    <property type="match status" value="3"/>
</dbReference>
<feature type="domain" description="MIF4G" evidence="4">
    <location>
        <begin position="484"/>
        <end position="676"/>
    </location>
</feature>
<sequence length="1130" mass="126707">MSISDYVAKYPRRLKLRETVETYWLEEPRKPPGALDSSLKKHTTLLNRLRTLLLVGPAEPIIKDIDGLTLSKYLEEIVGAVVEGASKGKGDPEVAVDIIAHLHTRLSPDFLPRLLPALLSILAPSSTAPANSKDVDKEKEKEDKERLGRQRPVLRMVAELAISHAWPEGVVKGIGEVAKVLKNLMSNDPAFINLPLLATFLKYFERAYLGGAEVAGDAGDTSGDLPAGVDELVPAEERKTMRSLFVSYFNSASKTLVKGQVKLLEQDKRNHEAYIKSGEIFEDRQQAYERMTKAVERLTTGVQSLADLLSLKMPDLPTSATLSKGGLQIVESISSFTVREEGQGVGIWDDEEEKRFYEDLIDLKEVVPNGLLGIKEKKDTAAGEAGAGKGEAEGEEALERQKQEEEDIQRQLDQMMLDPAPDSTAPPPVEEPEAVSMSRSASKTSAKAPGSPLIPTNALPEDEDGPPADSGIVGEDEGLQPGPAARLTALFAALPEAVNREIIDKLAVEFAFLNSKAARKRLIKFLSAVPKNRTDLLPHYARFIATLDRCMPDVGTGVIEVLEEELRYLQRKKRVRELDSLRLKNVRFYGELAKFKVARPYAILHVLKVFLDDFKPNIENMSNLLETCGRFLLRNEGTAATAKSMVELMRRKQASQHLEHKEHVMLENAFYQCNPPERVTREVVELPPMQGFIQHLLHDVLIKRTLDKVLRLLRKLHWEDAEIYDYILKSFTEIWEIKFGNIPFLAALVYDLQRYHPEFSIAVVDQLMEDIRIGMEENIFKHNQRRISTLKYLGELYMYRVVNASIIFETLWSLISFGHTEGLPVPGRDSPIDAVDDFFRIRLVCTLLDTCGICFDRGSQKRKLDHFLTVFQLYVTCKKEIPMDVEFMLNDTLDAMRPKTAHLRTFAEAAAAVDVLLAEQNGRVWESDSEDGGDEEGERGGADREDGDEEVLNTAAPDEQEGDEDDDAEDVVVIRERSTQHDEVNEEAQSDFDREFARMLADTTDTRRGERKAAPPIFDTAVPHIRRQAEGATAPGVAASGKAGPAAVEQERMQFSLLSKKGNKQQIREIAIPVDSAIAVNSRTHQLQNKAEQEQLKRLVLQNERRQGQSDKDKLEQDMRARGIRLRFTG</sequence>
<evidence type="ECO:0000313" key="6">
    <source>
        <dbReference type="Proteomes" id="UP001164286"/>
    </source>
</evidence>
<dbReference type="GO" id="GO:0000184">
    <property type="term" value="P:nuclear-transcribed mRNA catabolic process, nonsense-mediated decay"/>
    <property type="evidence" value="ECO:0007669"/>
    <property type="project" value="InterPro"/>
</dbReference>
<evidence type="ECO:0000313" key="5">
    <source>
        <dbReference type="EMBL" id="KAI9636881.1"/>
    </source>
</evidence>
<feature type="region of interest" description="Disordered" evidence="3">
    <location>
        <begin position="378"/>
        <end position="479"/>
    </location>
</feature>
<protein>
    <submittedName>
        <fullName evidence="5">Armadillo-type protein</fullName>
    </submittedName>
</protein>
<evidence type="ECO:0000259" key="4">
    <source>
        <dbReference type="SMART" id="SM00543"/>
    </source>
</evidence>
<dbReference type="InterPro" id="IPR003890">
    <property type="entry name" value="MIF4G-like_typ-3"/>
</dbReference>
<dbReference type="PANTHER" id="PTHR12839">
    <property type="entry name" value="NONSENSE-MEDIATED MRNA DECAY PROTEIN 2 UP-FRAMESHIFT SUPPRESSOR 2"/>
    <property type="match status" value="1"/>
</dbReference>
<feature type="region of interest" description="Disordered" evidence="3">
    <location>
        <begin position="127"/>
        <end position="147"/>
    </location>
</feature>
<organism evidence="5 6">
    <name type="scientific">Dioszegia hungarica</name>
    <dbReference type="NCBI Taxonomy" id="4972"/>
    <lineage>
        <taxon>Eukaryota</taxon>
        <taxon>Fungi</taxon>
        <taxon>Dikarya</taxon>
        <taxon>Basidiomycota</taxon>
        <taxon>Agaricomycotina</taxon>
        <taxon>Tremellomycetes</taxon>
        <taxon>Tremellales</taxon>
        <taxon>Bulleribasidiaceae</taxon>
        <taxon>Dioszegia</taxon>
    </lineage>
</organism>
<reference evidence="5" key="1">
    <citation type="journal article" date="2022" name="G3 (Bethesda)">
        <title>High quality genome of the basidiomycete yeast Dioszegia hungarica PDD-24b-2 isolated from cloud water.</title>
        <authorList>
            <person name="Jarrige D."/>
            <person name="Haridas S."/>
            <person name="Bleykasten-Grosshans C."/>
            <person name="Joly M."/>
            <person name="Nadalig T."/>
            <person name="Sancelme M."/>
            <person name="Vuilleumier S."/>
            <person name="Grigoriev I.V."/>
            <person name="Amato P."/>
            <person name="Bringel F."/>
        </authorList>
    </citation>
    <scope>NUCLEOTIDE SEQUENCE</scope>
    <source>
        <strain evidence="5">PDD-24b-2</strain>
    </source>
</reference>
<feature type="region of interest" description="Disordered" evidence="3">
    <location>
        <begin position="1100"/>
        <end position="1130"/>
    </location>
</feature>
<keyword evidence="6" id="KW-1185">Reference proteome</keyword>
<dbReference type="Pfam" id="PF02854">
    <property type="entry name" value="MIF4G"/>
    <property type="match status" value="2"/>
</dbReference>
<gene>
    <name evidence="5" type="ORF">MKK02DRAFT_45590</name>
</gene>
<dbReference type="AlphaFoldDB" id="A0AA38HDJ3"/>
<dbReference type="SMART" id="SM00543">
    <property type="entry name" value="MIF4G"/>
    <property type="match status" value="2"/>
</dbReference>
<keyword evidence="2" id="KW-0963">Cytoplasm</keyword>
<name>A0AA38HDJ3_9TREE</name>
<dbReference type="EMBL" id="JAKWFO010000005">
    <property type="protein sequence ID" value="KAI9636881.1"/>
    <property type="molecule type" value="Genomic_DNA"/>
</dbReference>
<dbReference type="GO" id="GO:0003723">
    <property type="term" value="F:RNA binding"/>
    <property type="evidence" value="ECO:0007669"/>
    <property type="project" value="InterPro"/>
</dbReference>
<feature type="domain" description="MIF4G" evidence="4">
    <location>
        <begin position="690"/>
        <end position="899"/>
    </location>
</feature>
<dbReference type="Proteomes" id="UP001164286">
    <property type="component" value="Unassembled WGS sequence"/>
</dbReference>
<feature type="compositionally biased region" description="Acidic residues" evidence="3">
    <location>
        <begin position="927"/>
        <end position="937"/>
    </location>
</feature>
<comment type="subcellular location">
    <subcellularLocation>
        <location evidence="1">Cytoplasm</location>
    </subcellularLocation>
</comment>
<feature type="compositionally biased region" description="Basic and acidic residues" evidence="3">
    <location>
        <begin position="133"/>
        <end position="147"/>
    </location>
</feature>
<dbReference type="InterPro" id="IPR016024">
    <property type="entry name" value="ARM-type_fold"/>
</dbReference>
<evidence type="ECO:0000256" key="3">
    <source>
        <dbReference type="SAM" id="MobiDB-lite"/>
    </source>
</evidence>
<dbReference type="PANTHER" id="PTHR12839:SF7">
    <property type="entry name" value="REGULATOR OF NONSENSE TRANSCRIPTS 2"/>
    <property type="match status" value="1"/>
</dbReference>
<dbReference type="Pfam" id="PF04050">
    <property type="entry name" value="Upf2"/>
    <property type="match status" value="1"/>
</dbReference>
<dbReference type="GeneID" id="77732708"/>
<dbReference type="FunFam" id="1.25.40.180:FF:000037">
    <property type="entry name" value="Nonsense-mediated mRNA decay factor (Upf2)"/>
    <property type="match status" value="1"/>
</dbReference>
<comment type="caution">
    <text evidence="5">The sequence shown here is derived from an EMBL/GenBank/DDBJ whole genome shotgun (WGS) entry which is preliminary data.</text>
</comment>
<accession>A0AA38HDJ3</accession>
<dbReference type="SUPFAM" id="SSF48371">
    <property type="entry name" value="ARM repeat"/>
    <property type="match status" value="2"/>
</dbReference>
<feature type="region of interest" description="Disordered" evidence="3">
    <location>
        <begin position="923"/>
        <end position="969"/>
    </location>
</feature>
<dbReference type="GO" id="GO:0035145">
    <property type="term" value="C:exon-exon junction complex"/>
    <property type="evidence" value="ECO:0007669"/>
    <property type="project" value="TreeGrafter"/>
</dbReference>
<dbReference type="RefSeq" id="XP_052946658.1">
    <property type="nucleotide sequence ID" value="XM_053093503.1"/>
</dbReference>
<dbReference type="Gene3D" id="4.10.80.160">
    <property type="match status" value="1"/>
</dbReference>
<dbReference type="GO" id="GO:0005737">
    <property type="term" value="C:cytoplasm"/>
    <property type="evidence" value="ECO:0007669"/>
    <property type="project" value="UniProtKB-SubCell"/>
</dbReference>
<dbReference type="InterPro" id="IPR007193">
    <property type="entry name" value="Upf2/Nmd2_C"/>
</dbReference>
<evidence type="ECO:0000256" key="2">
    <source>
        <dbReference type="ARBA" id="ARBA00022490"/>
    </source>
</evidence>
<feature type="compositionally biased region" description="Acidic residues" evidence="3">
    <location>
        <begin position="958"/>
        <end position="969"/>
    </location>
</feature>
<dbReference type="InterPro" id="IPR039762">
    <property type="entry name" value="Nmd2/UPF2"/>
</dbReference>
<feature type="compositionally biased region" description="Basic and acidic residues" evidence="3">
    <location>
        <begin position="1100"/>
        <end position="1121"/>
    </location>
</feature>